<keyword evidence="4" id="KW-1185">Reference proteome</keyword>
<feature type="domain" description="IDEAL" evidence="1">
    <location>
        <begin position="142"/>
        <end position="172"/>
    </location>
</feature>
<dbReference type="InterPro" id="IPR038091">
    <property type="entry name" value="UPF0302_N_sf"/>
</dbReference>
<dbReference type="InterPro" id="IPR011188">
    <property type="entry name" value="UPF0302"/>
</dbReference>
<dbReference type="RefSeq" id="WP_205006741.1">
    <property type="nucleotide sequence ID" value="NZ_CBCRXA010000012.1"/>
</dbReference>
<gene>
    <name evidence="3" type="ORF">JOC27_001625</name>
</gene>
<comment type="caution">
    <text evidence="3">The sequence shown here is derived from an EMBL/GenBank/DDBJ whole genome shotgun (WGS) entry which is preliminary data.</text>
</comment>
<dbReference type="EMBL" id="JAFBEV010000013">
    <property type="protein sequence ID" value="MBM7658172.1"/>
    <property type="molecule type" value="Genomic_DNA"/>
</dbReference>
<dbReference type="Pfam" id="PF08858">
    <property type="entry name" value="IDEAL"/>
    <property type="match status" value="1"/>
</dbReference>
<evidence type="ECO:0000313" key="4">
    <source>
        <dbReference type="Proteomes" id="UP000823201"/>
    </source>
</evidence>
<dbReference type="Gene3D" id="4.10.810.10">
    <property type="entry name" value="Virus Scaffolding Protein, Chain A"/>
    <property type="match status" value="1"/>
</dbReference>
<dbReference type="Pfam" id="PF08864">
    <property type="entry name" value="UPF0302"/>
    <property type="match status" value="1"/>
</dbReference>
<protein>
    <submittedName>
        <fullName evidence="3">Uncharacterized protein YpiB (UPF0302 family)</fullName>
    </submittedName>
</protein>
<sequence>MEQIVTSTQKKVFIKWLIEQHVLDNRETIWLLNYLRSNERLLNIVHFVEAIGQRERSIVISCNSRRDSDFEYIKSAVRTTDPEKAFHDLRLNQDDPVYIKINMESVQPSAEYFAVLEDSQDSSPLSIHETYGKAAENATNAAERAYAETIIYEQINHALDIGDRDKFIELSKLWKTIKGQNH</sequence>
<accession>A0ABS2Q8R0</accession>
<dbReference type="Proteomes" id="UP000823201">
    <property type="component" value="Unassembled WGS sequence"/>
</dbReference>
<dbReference type="InterPro" id="IPR014963">
    <property type="entry name" value="UPF0302_N"/>
</dbReference>
<dbReference type="InterPro" id="IPR027393">
    <property type="entry name" value="Virus_scaffolding_prot_C"/>
</dbReference>
<feature type="domain" description="UPF0302" evidence="2">
    <location>
        <begin position="9"/>
        <end position="112"/>
    </location>
</feature>
<organism evidence="3 4">
    <name type="scientific">Sporolactobacillus spathodeae</name>
    <dbReference type="NCBI Taxonomy" id="1465502"/>
    <lineage>
        <taxon>Bacteria</taxon>
        <taxon>Bacillati</taxon>
        <taxon>Bacillota</taxon>
        <taxon>Bacilli</taxon>
        <taxon>Bacillales</taxon>
        <taxon>Sporolactobacillaceae</taxon>
        <taxon>Sporolactobacillus</taxon>
    </lineage>
</organism>
<proteinExistence type="predicted"/>
<evidence type="ECO:0000259" key="2">
    <source>
        <dbReference type="Pfam" id="PF08864"/>
    </source>
</evidence>
<name>A0ABS2Q8R0_9BACL</name>
<dbReference type="InterPro" id="IPR014957">
    <property type="entry name" value="IDEAL_dom"/>
</dbReference>
<reference evidence="3 4" key="1">
    <citation type="submission" date="2021-01" db="EMBL/GenBank/DDBJ databases">
        <title>Genomic Encyclopedia of Type Strains, Phase IV (KMG-IV): sequencing the most valuable type-strain genomes for metagenomic binning, comparative biology and taxonomic classification.</title>
        <authorList>
            <person name="Goeker M."/>
        </authorList>
    </citation>
    <scope>NUCLEOTIDE SEQUENCE [LARGE SCALE GENOMIC DNA]</scope>
    <source>
        <strain evidence="3 4">DSM 100968</strain>
    </source>
</reference>
<dbReference type="Gene3D" id="3.40.1530.30">
    <property type="entry name" value="Uncharacterised family UPF0302, N-terminal domain"/>
    <property type="match status" value="1"/>
</dbReference>
<evidence type="ECO:0000313" key="3">
    <source>
        <dbReference type="EMBL" id="MBM7658172.1"/>
    </source>
</evidence>
<evidence type="ECO:0000259" key="1">
    <source>
        <dbReference type="Pfam" id="PF08858"/>
    </source>
</evidence>
<dbReference type="PIRSF" id="PIRSF007165">
    <property type="entry name" value="UCP007165"/>
    <property type="match status" value="1"/>
</dbReference>